<dbReference type="SUPFAM" id="SSF50249">
    <property type="entry name" value="Nucleic acid-binding proteins"/>
    <property type="match status" value="1"/>
</dbReference>
<dbReference type="PROSITE" id="PS50126">
    <property type="entry name" value="S1"/>
    <property type="match status" value="1"/>
</dbReference>
<dbReference type="AlphaFoldDB" id="A0AAV8AC99"/>
<comment type="similarity">
    <text evidence="1">Belongs to the eIF-2-alpha family.</text>
</comment>
<dbReference type="InterPro" id="IPR024054">
    <property type="entry name" value="TIF2_asu_middle_sf"/>
</dbReference>
<evidence type="ECO:0000256" key="1">
    <source>
        <dbReference type="ARBA" id="ARBA00007223"/>
    </source>
</evidence>
<sequence>MQNQTQNQTNINLNKLAGISQNEEMENLSFRFYPEEYPDDGDYVMFIPTYEIESGVMGTLPEYNNIEAFIVQTEYSASSVKSFHKLFKIGRIETCLVLSVDKFKGYIDLSRKKANNQEEIEILKSEFKKSKEVQLIMKQVMKKSQMDLETLYNKVVWPLYNGYDHPYDAFSRVRSDDQILQDLHLGNLSKIVHRAILKKIPFKQIRLEAKFELICYTYGGVEDLKKALMKAEKVGNNLNPLNIYLVAPPLYRIELITQNYDFGVELVKKALKKIREQTNQDEWKFKIVSDPIAM</sequence>
<dbReference type="Gene3D" id="3.30.70.1130">
    <property type="entry name" value="EIF_2_alpha"/>
    <property type="match status" value="1"/>
</dbReference>
<dbReference type="Pfam" id="PF07541">
    <property type="entry name" value="EIF_2_alpha"/>
    <property type="match status" value="1"/>
</dbReference>
<organism evidence="5 6">
    <name type="scientific">Anaeramoeba flamelloides</name>
    <dbReference type="NCBI Taxonomy" id="1746091"/>
    <lineage>
        <taxon>Eukaryota</taxon>
        <taxon>Metamonada</taxon>
        <taxon>Anaeramoebidae</taxon>
        <taxon>Anaeramoeba</taxon>
    </lineage>
</organism>
<evidence type="ECO:0000256" key="2">
    <source>
        <dbReference type="ARBA" id="ARBA00022540"/>
    </source>
</evidence>
<dbReference type="GO" id="GO:0003723">
    <property type="term" value="F:RNA binding"/>
    <property type="evidence" value="ECO:0007669"/>
    <property type="project" value="InterPro"/>
</dbReference>
<evidence type="ECO:0000256" key="3">
    <source>
        <dbReference type="ARBA" id="ARBA00022917"/>
    </source>
</evidence>
<evidence type="ECO:0000313" key="5">
    <source>
        <dbReference type="EMBL" id="KAJ3451513.1"/>
    </source>
</evidence>
<protein>
    <submittedName>
        <fullName evidence="5">Eukaryotic translation initiation factor 2 subunit</fullName>
    </submittedName>
</protein>
<dbReference type="SUPFAM" id="SSF110993">
    <property type="entry name" value="eIF-2-alpha, C-terminal domain"/>
    <property type="match status" value="1"/>
</dbReference>
<keyword evidence="2 5" id="KW-0396">Initiation factor</keyword>
<dbReference type="SUPFAM" id="SSF116742">
    <property type="entry name" value="eIF2alpha middle domain-like"/>
    <property type="match status" value="1"/>
</dbReference>
<reference evidence="5" key="1">
    <citation type="submission" date="2022-08" db="EMBL/GenBank/DDBJ databases">
        <title>Novel sulphate-reducing endosymbionts in the free-living metamonad Anaeramoeba.</title>
        <authorList>
            <person name="Jerlstrom-Hultqvist J."/>
            <person name="Cepicka I."/>
            <person name="Gallot-Lavallee L."/>
            <person name="Salas-Leiva D."/>
            <person name="Curtis B.A."/>
            <person name="Zahonova K."/>
            <person name="Pipaliya S."/>
            <person name="Dacks J."/>
            <person name="Roger A.J."/>
        </authorList>
    </citation>
    <scope>NUCLEOTIDE SEQUENCE</scope>
    <source>
        <strain evidence="5">Busselton2</strain>
    </source>
</reference>
<dbReference type="PANTHER" id="PTHR10602:SF0">
    <property type="entry name" value="EUKARYOTIC TRANSLATION INITIATION FACTOR 2 SUBUNIT 1"/>
    <property type="match status" value="1"/>
</dbReference>
<evidence type="ECO:0000259" key="4">
    <source>
        <dbReference type="PROSITE" id="PS50126"/>
    </source>
</evidence>
<gene>
    <name evidence="5" type="ORF">M0812_03262</name>
</gene>
<dbReference type="Gene3D" id="2.40.50.140">
    <property type="entry name" value="Nucleic acid-binding proteins"/>
    <property type="match status" value="1"/>
</dbReference>
<dbReference type="Proteomes" id="UP001146793">
    <property type="component" value="Unassembled WGS sequence"/>
</dbReference>
<dbReference type="GO" id="GO:0003743">
    <property type="term" value="F:translation initiation factor activity"/>
    <property type="evidence" value="ECO:0007669"/>
    <property type="project" value="UniProtKB-KW"/>
</dbReference>
<accession>A0AAV8AC99</accession>
<comment type="caution">
    <text evidence="5">The sequence shown here is derived from an EMBL/GenBank/DDBJ whole genome shotgun (WGS) entry which is preliminary data.</text>
</comment>
<dbReference type="GO" id="GO:0043022">
    <property type="term" value="F:ribosome binding"/>
    <property type="evidence" value="ECO:0007669"/>
    <property type="project" value="TreeGrafter"/>
</dbReference>
<feature type="domain" description="S1 motif" evidence="4">
    <location>
        <begin position="41"/>
        <end position="112"/>
    </location>
</feature>
<proteinExistence type="inferred from homology"/>
<dbReference type="PANTHER" id="PTHR10602">
    <property type="entry name" value="EUKARYOTIC TRANSLATION INITIATION FACTOR 2 SUBUNIT 1"/>
    <property type="match status" value="1"/>
</dbReference>
<dbReference type="InterPro" id="IPR003029">
    <property type="entry name" value="S1_domain"/>
</dbReference>
<name>A0AAV8AC99_9EUKA</name>
<keyword evidence="3" id="KW-0648">Protein biosynthesis</keyword>
<dbReference type="EMBL" id="JANTQA010000008">
    <property type="protein sequence ID" value="KAJ3451513.1"/>
    <property type="molecule type" value="Genomic_DNA"/>
</dbReference>
<dbReference type="InterPro" id="IPR011488">
    <property type="entry name" value="TIF_2_asu"/>
</dbReference>
<dbReference type="InterPro" id="IPR012340">
    <property type="entry name" value="NA-bd_OB-fold"/>
</dbReference>
<dbReference type="Gene3D" id="1.10.150.190">
    <property type="entry name" value="Translation initiation factor 2, subunit 1, domain 2"/>
    <property type="match status" value="1"/>
</dbReference>
<evidence type="ECO:0000313" key="6">
    <source>
        <dbReference type="Proteomes" id="UP001146793"/>
    </source>
</evidence>
<dbReference type="InterPro" id="IPR024055">
    <property type="entry name" value="TIF2_asu_C"/>
</dbReference>